<feature type="domain" description="SIS" evidence="5">
    <location>
        <begin position="119"/>
        <end position="254"/>
    </location>
</feature>
<dbReference type="GO" id="GO:0003700">
    <property type="term" value="F:DNA-binding transcription factor activity"/>
    <property type="evidence" value="ECO:0007669"/>
    <property type="project" value="InterPro"/>
</dbReference>
<dbReference type="Gene3D" id="3.40.50.10490">
    <property type="entry name" value="Glucose-6-phosphate isomerase like protein, domain 1"/>
    <property type="match status" value="1"/>
</dbReference>
<dbReference type="InterPro" id="IPR047640">
    <property type="entry name" value="RpiR-like"/>
</dbReference>
<feature type="domain" description="HTH rpiR-type" evidence="4">
    <location>
        <begin position="4"/>
        <end position="80"/>
    </location>
</feature>
<proteinExistence type="predicted"/>
<dbReference type="InterPro" id="IPR001347">
    <property type="entry name" value="SIS_dom"/>
</dbReference>
<keyword evidence="1" id="KW-0805">Transcription regulation</keyword>
<dbReference type="Pfam" id="PF01380">
    <property type="entry name" value="SIS"/>
    <property type="match status" value="1"/>
</dbReference>
<comment type="caution">
    <text evidence="6">The sequence shown here is derived from an EMBL/GenBank/DDBJ whole genome shotgun (WGS) entry which is preliminary data.</text>
</comment>
<reference evidence="6 7" key="1">
    <citation type="submission" date="2015-11" db="EMBL/GenBank/DDBJ databases">
        <title>Bacillus caseinolyticus sp nov.</title>
        <authorList>
            <person name="Dastager S.G."/>
            <person name="Mawlankar R."/>
        </authorList>
    </citation>
    <scope>NUCLEOTIDE SEQUENCE [LARGE SCALE GENOMIC DNA]</scope>
    <source>
        <strain evidence="6 7">SGD-V-76</strain>
    </source>
</reference>
<dbReference type="InterPro" id="IPR000281">
    <property type="entry name" value="HTH_RpiR"/>
</dbReference>
<dbReference type="GO" id="GO:1901135">
    <property type="term" value="P:carbohydrate derivative metabolic process"/>
    <property type="evidence" value="ECO:0007669"/>
    <property type="project" value="InterPro"/>
</dbReference>
<dbReference type="SUPFAM" id="SSF46689">
    <property type="entry name" value="Homeodomain-like"/>
    <property type="match status" value="1"/>
</dbReference>
<evidence type="ECO:0008006" key="8">
    <source>
        <dbReference type="Google" id="ProtNLM"/>
    </source>
</evidence>
<dbReference type="Gene3D" id="1.10.10.10">
    <property type="entry name" value="Winged helix-like DNA-binding domain superfamily/Winged helix DNA-binding domain"/>
    <property type="match status" value="1"/>
</dbReference>
<dbReference type="InterPro" id="IPR036388">
    <property type="entry name" value="WH-like_DNA-bd_sf"/>
</dbReference>
<evidence type="ECO:0000259" key="4">
    <source>
        <dbReference type="PROSITE" id="PS51071"/>
    </source>
</evidence>
<dbReference type="Pfam" id="PF01418">
    <property type="entry name" value="HTH_6"/>
    <property type="match status" value="1"/>
</dbReference>
<gene>
    <name evidence="6" type="ORF">AS180_19225</name>
</gene>
<evidence type="ECO:0000259" key="5">
    <source>
        <dbReference type="PROSITE" id="PS51464"/>
    </source>
</evidence>
<dbReference type="SUPFAM" id="SSF53697">
    <property type="entry name" value="SIS domain"/>
    <property type="match status" value="1"/>
</dbReference>
<name>A0A0V8JH01_9BACI</name>
<evidence type="ECO:0000313" key="7">
    <source>
        <dbReference type="Proteomes" id="UP000053681"/>
    </source>
</evidence>
<dbReference type="PROSITE" id="PS51464">
    <property type="entry name" value="SIS"/>
    <property type="match status" value="1"/>
</dbReference>
<dbReference type="GO" id="GO:0097367">
    <property type="term" value="F:carbohydrate derivative binding"/>
    <property type="evidence" value="ECO:0007669"/>
    <property type="project" value="InterPro"/>
</dbReference>
<organism evidence="6 7">
    <name type="scientific">Priestia veravalensis</name>
    <dbReference type="NCBI Taxonomy" id="1414648"/>
    <lineage>
        <taxon>Bacteria</taxon>
        <taxon>Bacillati</taxon>
        <taxon>Bacillota</taxon>
        <taxon>Bacilli</taxon>
        <taxon>Bacillales</taxon>
        <taxon>Bacillaceae</taxon>
        <taxon>Priestia</taxon>
    </lineage>
</organism>
<dbReference type="PANTHER" id="PTHR30514">
    <property type="entry name" value="GLUCOKINASE"/>
    <property type="match status" value="1"/>
</dbReference>
<evidence type="ECO:0000256" key="3">
    <source>
        <dbReference type="ARBA" id="ARBA00023163"/>
    </source>
</evidence>
<dbReference type="EMBL" id="LNQP01000093">
    <property type="protein sequence ID" value="KSU86323.1"/>
    <property type="molecule type" value="Genomic_DNA"/>
</dbReference>
<dbReference type="InterPro" id="IPR035472">
    <property type="entry name" value="RpiR-like_SIS"/>
</dbReference>
<keyword evidence="2" id="KW-0238">DNA-binding</keyword>
<dbReference type="AlphaFoldDB" id="A0A0V8JH01"/>
<sequence>MSAQRFEQVVKEAFPHLSSGQKKVAQYLLDSLQEASFQTAAEIGRASGVSETTVIRLSYSLGFQSFSQMHDAIQQRVMGREKTVKKEENQNVLKRVLESELNIICRLENEENTQRIWEVVDRLIHADQVLVAGYRTSYGAAHWFSMMLSTLRERVRLVNQPGDIQESLCDLTPESVIVVLSFPRYAKEATKLAAYAKKVGVTVIAVTDRILSPVGELADITLLTETNVQSGCNSIAPVITLLDLVLTAYQEKNPAGVQKRQQKLESLYTHQDTYME</sequence>
<dbReference type="PANTHER" id="PTHR30514:SF18">
    <property type="entry name" value="RPIR-FAMILY TRANSCRIPTIONAL REGULATOR"/>
    <property type="match status" value="1"/>
</dbReference>
<keyword evidence="7" id="KW-1185">Reference proteome</keyword>
<protein>
    <recommendedName>
        <fullName evidence="8">Transcriptional regulator</fullName>
    </recommendedName>
</protein>
<dbReference type="InterPro" id="IPR046348">
    <property type="entry name" value="SIS_dom_sf"/>
</dbReference>
<dbReference type="GO" id="GO:0003677">
    <property type="term" value="F:DNA binding"/>
    <property type="evidence" value="ECO:0007669"/>
    <property type="project" value="UniProtKB-KW"/>
</dbReference>
<accession>A0A0V8JH01</accession>
<dbReference type="CDD" id="cd05013">
    <property type="entry name" value="SIS_RpiR"/>
    <property type="match status" value="1"/>
</dbReference>
<dbReference type="RefSeq" id="WP_062687321.1">
    <property type="nucleotide sequence ID" value="NZ_KQ758707.1"/>
</dbReference>
<keyword evidence="3" id="KW-0804">Transcription</keyword>
<dbReference type="Proteomes" id="UP000053681">
    <property type="component" value="Unassembled WGS sequence"/>
</dbReference>
<evidence type="ECO:0000256" key="1">
    <source>
        <dbReference type="ARBA" id="ARBA00023015"/>
    </source>
</evidence>
<dbReference type="PROSITE" id="PS51071">
    <property type="entry name" value="HTH_RPIR"/>
    <property type="match status" value="1"/>
</dbReference>
<evidence type="ECO:0000256" key="2">
    <source>
        <dbReference type="ARBA" id="ARBA00023125"/>
    </source>
</evidence>
<evidence type="ECO:0000313" key="6">
    <source>
        <dbReference type="EMBL" id="KSU86323.1"/>
    </source>
</evidence>
<dbReference type="InterPro" id="IPR009057">
    <property type="entry name" value="Homeodomain-like_sf"/>
</dbReference>